<reference evidence="5 6" key="1">
    <citation type="submission" date="2016-11" db="EMBL/GenBank/DDBJ databases">
        <title>Study of marine rhodopsin-containing bacteria.</title>
        <authorList>
            <person name="Yoshizawa S."/>
            <person name="Kumagai Y."/>
            <person name="Kogure K."/>
        </authorList>
    </citation>
    <scope>NUCLEOTIDE SEQUENCE [LARGE SCALE GENOMIC DNA]</scope>
    <source>
        <strain evidence="5 6">SG-29</strain>
    </source>
</reference>
<comment type="miscellaneous">
    <text evidence="2">Reaction mechanism of ThiL seems to utilize a direct, inline transfer of the gamma-phosphate of ATP to TMP rather than a phosphorylated enzyme intermediate.</text>
</comment>
<protein>
    <recommendedName>
        <fullName evidence="2">Thiamine-monophosphate kinase</fullName>
        <shortName evidence="2">TMP kinase</shortName>
        <shortName evidence="2">Thiamine-phosphate kinase</shortName>
        <ecNumber evidence="2">2.7.4.16</ecNumber>
    </recommendedName>
</protein>
<accession>A0A259U302</accession>
<feature type="binding site" evidence="2">
    <location>
        <position position="136"/>
    </location>
    <ligand>
        <name>Mg(2+)</name>
        <dbReference type="ChEBI" id="CHEBI:18420"/>
        <label>1</label>
    </ligand>
</feature>
<evidence type="ECO:0000259" key="4">
    <source>
        <dbReference type="Pfam" id="PF00586"/>
    </source>
</evidence>
<gene>
    <name evidence="2" type="primary">thiL</name>
    <name evidence="5" type="ORF">BSZ36_15970</name>
</gene>
<evidence type="ECO:0000313" key="5">
    <source>
        <dbReference type="EMBL" id="OZC04342.1"/>
    </source>
</evidence>
<keyword evidence="2" id="KW-0067">ATP-binding</keyword>
<keyword evidence="2" id="KW-0460">Magnesium</keyword>
<dbReference type="GO" id="GO:0009228">
    <property type="term" value="P:thiamine biosynthetic process"/>
    <property type="evidence" value="ECO:0007669"/>
    <property type="project" value="UniProtKB-KW"/>
</dbReference>
<feature type="binding site" evidence="2">
    <location>
        <begin position="135"/>
        <end position="136"/>
    </location>
    <ligand>
        <name>ATP</name>
        <dbReference type="ChEBI" id="CHEBI:30616"/>
    </ligand>
</feature>
<dbReference type="CDD" id="cd02194">
    <property type="entry name" value="ThiL"/>
    <property type="match status" value="1"/>
</dbReference>
<feature type="binding site" evidence="2">
    <location>
        <position position="262"/>
    </location>
    <ligand>
        <name>Mg(2+)</name>
        <dbReference type="ChEBI" id="CHEBI:18420"/>
        <label>5</label>
    </ligand>
</feature>
<feature type="binding site" evidence="2">
    <location>
        <position position="118"/>
    </location>
    <ligand>
        <name>ATP</name>
        <dbReference type="ChEBI" id="CHEBI:30616"/>
    </ligand>
</feature>
<evidence type="ECO:0000313" key="6">
    <source>
        <dbReference type="Proteomes" id="UP000216446"/>
    </source>
</evidence>
<feature type="binding site" evidence="2">
    <location>
        <position position="261"/>
    </location>
    <ligand>
        <name>ATP</name>
        <dbReference type="ChEBI" id="CHEBI:30616"/>
    </ligand>
</feature>
<feature type="binding site" evidence="2">
    <location>
        <position position="363"/>
    </location>
    <ligand>
        <name>substrate</name>
    </ligand>
</feature>
<comment type="catalytic activity">
    <reaction evidence="2">
        <text>thiamine phosphate + ATP = thiamine diphosphate + ADP</text>
        <dbReference type="Rhea" id="RHEA:15913"/>
        <dbReference type="ChEBI" id="CHEBI:30616"/>
        <dbReference type="ChEBI" id="CHEBI:37575"/>
        <dbReference type="ChEBI" id="CHEBI:58937"/>
        <dbReference type="ChEBI" id="CHEBI:456216"/>
        <dbReference type="EC" id="2.7.4.16"/>
    </reaction>
</comment>
<dbReference type="PANTHER" id="PTHR30270:SF0">
    <property type="entry name" value="THIAMINE-MONOPHOSPHATE KINASE"/>
    <property type="match status" value="1"/>
</dbReference>
<comment type="pathway">
    <text evidence="2">Cofactor biosynthesis; thiamine diphosphate biosynthesis; thiamine diphosphate from thiamine phosphate: step 1/1.</text>
</comment>
<dbReference type="UniPathway" id="UPA00060">
    <property type="reaction ID" value="UER00142"/>
</dbReference>
<comment type="function">
    <text evidence="2">Catalyzes the ATP-dependent phosphorylation of thiamine-monophosphate (TMP) to form thiamine-pyrophosphate (TPP), the active form of vitamin B1.</text>
</comment>
<feature type="binding site" evidence="2">
    <location>
        <position position="88"/>
    </location>
    <ligand>
        <name>Mg(2+)</name>
        <dbReference type="ChEBI" id="CHEBI:18420"/>
        <label>3</label>
    </ligand>
</feature>
<dbReference type="FunCoup" id="A0A259U302">
    <property type="interactions" value="348"/>
</dbReference>
<dbReference type="GO" id="GO:0009030">
    <property type="term" value="F:thiamine-phosphate kinase activity"/>
    <property type="evidence" value="ECO:0007669"/>
    <property type="project" value="UniProtKB-UniRule"/>
</dbReference>
<dbReference type="Pfam" id="PF00586">
    <property type="entry name" value="AIRS"/>
    <property type="match status" value="1"/>
</dbReference>
<feature type="binding site" evidence="2">
    <location>
        <position position="161"/>
    </location>
    <ligand>
        <name>ATP</name>
        <dbReference type="ChEBI" id="CHEBI:30616"/>
    </ligand>
</feature>
<organism evidence="5 6">
    <name type="scientific">Rubricoccus marinus</name>
    <dbReference type="NCBI Taxonomy" id="716817"/>
    <lineage>
        <taxon>Bacteria</taxon>
        <taxon>Pseudomonadati</taxon>
        <taxon>Rhodothermota</taxon>
        <taxon>Rhodothermia</taxon>
        <taxon>Rhodothermales</taxon>
        <taxon>Rubricoccaceae</taxon>
        <taxon>Rubricoccus</taxon>
    </lineage>
</organism>
<dbReference type="Proteomes" id="UP000216446">
    <property type="component" value="Unassembled WGS sequence"/>
</dbReference>
<dbReference type="InterPro" id="IPR036921">
    <property type="entry name" value="PurM-like_N_sf"/>
</dbReference>
<feature type="binding site" evidence="2">
    <location>
        <position position="88"/>
    </location>
    <ligand>
        <name>Mg(2+)</name>
        <dbReference type="ChEBI" id="CHEBI:18420"/>
        <label>4</label>
    </ligand>
</feature>
<dbReference type="InterPro" id="IPR036676">
    <property type="entry name" value="PurM-like_C_sf"/>
</dbReference>
<comment type="similarity">
    <text evidence="2">Belongs to the thiamine-monophosphate kinase family.</text>
</comment>
<dbReference type="Gene3D" id="3.90.650.10">
    <property type="entry name" value="PurM-like C-terminal domain"/>
    <property type="match status" value="1"/>
</dbReference>
<feature type="binding site" evidence="2">
    <location>
        <position position="88"/>
    </location>
    <ligand>
        <name>Mg(2+)</name>
        <dbReference type="ChEBI" id="CHEBI:18420"/>
        <label>2</label>
    </ligand>
</feature>
<feature type="binding site" evidence="2">
    <location>
        <position position="42"/>
    </location>
    <ligand>
        <name>Mg(2+)</name>
        <dbReference type="ChEBI" id="CHEBI:18420"/>
        <label>3</label>
    </ligand>
</feature>
<feature type="binding site" evidence="2">
    <location>
        <position position="57"/>
    </location>
    <ligand>
        <name>Mg(2+)</name>
        <dbReference type="ChEBI" id="CHEBI:18420"/>
        <label>4</label>
    </ligand>
</feature>
<dbReference type="InterPro" id="IPR016188">
    <property type="entry name" value="PurM-like_N"/>
</dbReference>
<feature type="binding site" evidence="2">
    <location>
        <position position="59"/>
    </location>
    <ligand>
        <name>Mg(2+)</name>
        <dbReference type="ChEBI" id="CHEBI:18420"/>
        <label>2</label>
    </ligand>
</feature>
<dbReference type="RefSeq" id="WP_094550706.1">
    <property type="nucleotide sequence ID" value="NZ_MQWB01000001.1"/>
</dbReference>
<name>A0A259U302_9BACT</name>
<keyword evidence="2" id="KW-0479">Metal-binding</keyword>
<dbReference type="GO" id="GO:0005524">
    <property type="term" value="F:ATP binding"/>
    <property type="evidence" value="ECO:0007669"/>
    <property type="project" value="UniProtKB-UniRule"/>
</dbReference>
<feature type="binding site" evidence="2">
    <location>
        <position position="312"/>
    </location>
    <ligand>
        <name>substrate</name>
    </ligand>
</feature>
<dbReference type="NCBIfam" id="TIGR01379">
    <property type="entry name" value="thiL"/>
    <property type="match status" value="1"/>
</dbReference>
<keyword evidence="1 2" id="KW-0784">Thiamine biosynthesis</keyword>
<feature type="binding site" evidence="2">
    <location>
        <position position="66"/>
    </location>
    <ligand>
        <name>substrate</name>
    </ligand>
</feature>
<feature type="binding site" evidence="2">
    <location>
        <position position="59"/>
    </location>
    <ligand>
        <name>Mg(2+)</name>
        <dbReference type="ChEBI" id="CHEBI:18420"/>
        <label>1</label>
    </ligand>
</feature>
<dbReference type="AlphaFoldDB" id="A0A259U302"/>
<keyword evidence="2" id="KW-0547">Nucleotide-binding</keyword>
<dbReference type="InterPro" id="IPR006283">
    <property type="entry name" value="ThiL-like"/>
</dbReference>
<dbReference type="GO" id="GO:0009229">
    <property type="term" value="P:thiamine diphosphate biosynthetic process"/>
    <property type="evidence" value="ECO:0007669"/>
    <property type="project" value="UniProtKB-UniRule"/>
</dbReference>
<feature type="domain" description="PurM-like N-terminal" evidence="4">
    <location>
        <begin position="40"/>
        <end position="152"/>
    </location>
</feature>
<feature type="binding site" evidence="2">
    <location>
        <position position="42"/>
    </location>
    <ligand>
        <name>Mg(2+)</name>
        <dbReference type="ChEBI" id="CHEBI:18420"/>
        <label>4</label>
    </ligand>
</feature>
<dbReference type="HAMAP" id="MF_02128">
    <property type="entry name" value="TMP_kinase"/>
    <property type="match status" value="1"/>
</dbReference>
<proteinExistence type="inferred from homology"/>
<dbReference type="EMBL" id="MQWB01000001">
    <property type="protein sequence ID" value="OZC04342.1"/>
    <property type="molecule type" value="Genomic_DNA"/>
</dbReference>
<evidence type="ECO:0000256" key="2">
    <source>
        <dbReference type="HAMAP-Rule" id="MF_02128"/>
    </source>
</evidence>
<dbReference type="OrthoDB" id="9802811at2"/>
<feature type="binding site" evidence="2">
    <location>
        <position position="259"/>
    </location>
    <ligand>
        <name>Mg(2+)</name>
        <dbReference type="ChEBI" id="CHEBI:18420"/>
        <label>3</label>
    </ligand>
</feature>
<evidence type="ECO:0000256" key="3">
    <source>
        <dbReference type="SAM" id="MobiDB-lite"/>
    </source>
</evidence>
<dbReference type="PIRSF" id="PIRSF005303">
    <property type="entry name" value="Thiam_monoph_kin"/>
    <property type="match status" value="1"/>
</dbReference>
<dbReference type="Gene3D" id="3.30.1330.10">
    <property type="entry name" value="PurM-like, N-terminal domain"/>
    <property type="match status" value="1"/>
</dbReference>
<keyword evidence="2 5" id="KW-0418">Kinase</keyword>
<dbReference type="PANTHER" id="PTHR30270">
    <property type="entry name" value="THIAMINE-MONOPHOSPHATE KINASE"/>
    <property type="match status" value="1"/>
</dbReference>
<evidence type="ECO:0000256" key="1">
    <source>
        <dbReference type="ARBA" id="ARBA00022977"/>
    </source>
</evidence>
<keyword evidence="2" id="KW-0808">Transferase</keyword>
<feature type="binding site" evidence="2">
    <location>
        <position position="58"/>
    </location>
    <ligand>
        <name>Mg(2+)</name>
        <dbReference type="ChEBI" id="CHEBI:18420"/>
        <label>1</label>
    </ligand>
</feature>
<dbReference type="GO" id="GO:0000287">
    <property type="term" value="F:magnesium ion binding"/>
    <property type="evidence" value="ECO:0007669"/>
    <property type="project" value="UniProtKB-UniRule"/>
</dbReference>
<feature type="region of interest" description="Disordered" evidence="3">
    <location>
        <begin position="195"/>
        <end position="219"/>
    </location>
</feature>
<dbReference type="InParanoid" id="A0A259U302"/>
<dbReference type="SUPFAM" id="SSF55326">
    <property type="entry name" value="PurM N-terminal domain-like"/>
    <property type="match status" value="1"/>
</dbReference>
<dbReference type="SUPFAM" id="SSF56042">
    <property type="entry name" value="PurM C-terminal domain-like"/>
    <property type="match status" value="1"/>
</dbReference>
<dbReference type="EC" id="2.7.4.16" evidence="2"/>
<comment type="caution">
    <text evidence="5">The sequence shown here is derived from an EMBL/GenBank/DDBJ whole genome shotgun (WGS) entry which is preliminary data.</text>
</comment>
<sequence length="366" mass="38147">MSDSPVFTPVSEVGEFGLIARLQEVLGDAARSESLTTPIGDDAAVSDLGGGRSQVITTDLFVEGVHFDRTFAPLRALGWKCVAASVSDVCAMNATPTLVTVALGLPNNLSVEGAEALYTGIAQACERYGCTVAGGDISASARLVVSVTVLGEAETERIVTRAGAAPGEVLCVTGDLGASAAGLELLLRGKEQTLASGAPPEAAETSGDGSPTISLTPDAAPIDLGQFPTPLERHLMPQARLDRVRLWREVGFQPTSLIDVSDGVASEAHHLSIQSTVGVVVEAGLLPVHIQTMQAAEALAKRAETWALYGGEDYELMFTAPQEALEVLPKDSYAVVGNIVEPEEGVALRMPDGTVIPMEADGFKHF</sequence>
<keyword evidence="6" id="KW-1185">Reference proteome</keyword>